<protein>
    <recommendedName>
        <fullName evidence="3">HTH CENPB-type domain-containing protein</fullName>
    </recommendedName>
</protein>
<dbReference type="Pfam" id="PF03221">
    <property type="entry name" value="HTH_Tnp_Tc5"/>
    <property type="match status" value="1"/>
</dbReference>
<reference evidence="4 5" key="1">
    <citation type="journal article" date="2019" name="Nat. Ecol. Evol.">
        <title>Megaphylogeny resolves global patterns of mushroom evolution.</title>
        <authorList>
            <person name="Varga T."/>
            <person name="Krizsan K."/>
            <person name="Foldi C."/>
            <person name="Dima B."/>
            <person name="Sanchez-Garcia M."/>
            <person name="Sanchez-Ramirez S."/>
            <person name="Szollosi G.J."/>
            <person name="Szarkandi J.G."/>
            <person name="Papp V."/>
            <person name="Albert L."/>
            <person name="Andreopoulos W."/>
            <person name="Angelini C."/>
            <person name="Antonin V."/>
            <person name="Barry K.W."/>
            <person name="Bougher N.L."/>
            <person name="Buchanan P."/>
            <person name="Buyck B."/>
            <person name="Bense V."/>
            <person name="Catcheside P."/>
            <person name="Chovatia M."/>
            <person name="Cooper J."/>
            <person name="Damon W."/>
            <person name="Desjardin D."/>
            <person name="Finy P."/>
            <person name="Geml J."/>
            <person name="Haridas S."/>
            <person name="Hughes K."/>
            <person name="Justo A."/>
            <person name="Karasinski D."/>
            <person name="Kautmanova I."/>
            <person name="Kiss B."/>
            <person name="Kocsube S."/>
            <person name="Kotiranta H."/>
            <person name="LaButti K.M."/>
            <person name="Lechner B.E."/>
            <person name="Liimatainen K."/>
            <person name="Lipzen A."/>
            <person name="Lukacs Z."/>
            <person name="Mihaltcheva S."/>
            <person name="Morgado L.N."/>
            <person name="Niskanen T."/>
            <person name="Noordeloos M.E."/>
            <person name="Ohm R.A."/>
            <person name="Ortiz-Santana B."/>
            <person name="Ovrebo C."/>
            <person name="Racz N."/>
            <person name="Riley R."/>
            <person name="Savchenko A."/>
            <person name="Shiryaev A."/>
            <person name="Soop K."/>
            <person name="Spirin V."/>
            <person name="Szebenyi C."/>
            <person name="Tomsovsky M."/>
            <person name="Tulloss R.E."/>
            <person name="Uehling J."/>
            <person name="Grigoriev I.V."/>
            <person name="Vagvolgyi C."/>
            <person name="Papp T."/>
            <person name="Martin F.M."/>
            <person name="Miettinen O."/>
            <person name="Hibbett D.S."/>
            <person name="Nagy L.G."/>
        </authorList>
    </citation>
    <scope>NUCLEOTIDE SEQUENCE [LARGE SCALE GENOMIC DNA]</scope>
    <source>
        <strain evidence="4 5">CBS 962.96</strain>
    </source>
</reference>
<keyword evidence="5" id="KW-1185">Reference proteome</keyword>
<dbReference type="EMBL" id="ML179591">
    <property type="protein sequence ID" value="THU84576.1"/>
    <property type="molecule type" value="Genomic_DNA"/>
</dbReference>
<evidence type="ECO:0000313" key="5">
    <source>
        <dbReference type="Proteomes" id="UP000297245"/>
    </source>
</evidence>
<proteinExistence type="predicted"/>
<dbReference type="OrthoDB" id="3265672at2759"/>
<feature type="non-terminal residue" evidence="4">
    <location>
        <position position="1"/>
    </location>
</feature>
<dbReference type="GO" id="GO:0003677">
    <property type="term" value="F:DNA binding"/>
    <property type="evidence" value="ECO:0007669"/>
    <property type="project" value="UniProtKB-KW"/>
</dbReference>
<keyword evidence="2" id="KW-0539">Nucleus</keyword>
<dbReference type="InterPro" id="IPR009057">
    <property type="entry name" value="Homeodomain-like_sf"/>
</dbReference>
<gene>
    <name evidence="4" type="ORF">K435DRAFT_687213</name>
</gene>
<sequence>ETEARMEEAMEAMESGRYKNISQAARAFNVPYPTFRRRVQGTALPKKLAHINQQLLTPAEERTLVDWMRYLALSARPINKRTIRPKVVEILRAKGRTTKQNTVSRMWIHNFYEKHCADLKTG</sequence>
<evidence type="ECO:0000313" key="4">
    <source>
        <dbReference type="EMBL" id="THU84576.1"/>
    </source>
</evidence>
<dbReference type="InterPro" id="IPR006600">
    <property type="entry name" value="HTH_CenpB_DNA-bd_dom"/>
</dbReference>
<accession>A0A4S8L7C2</accession>
<dbReference type="AlphaFoldDB" id="A0A4S8L7C2"/>
<dbReference type="Proteomes" id="UP000297245">
    <property type="component" value="Unassembled WGS sequence"/>
</dbReference>
<dbReference type="PROSITE" id="PS51253">
    <property type="entry name" value="HTH_CENPB"/>
    <property type="match status" value="1"/>
</dbReference>
<feature type="domain" description="HTH CENPB-type" evidence="3">
    <location>
        <begin position="48"/>
        <end position="121"/>
    </location>
</feature>
<evidence type="ECO:0000256" key="1">
    <source>
        <dbReference type="ARBA" id="ARBA00023125"/>
    </source>
</evidence>
<dbReference type="InterPro" id="IPR007889">
    <property type="entry name" value="HTH_Psq"/>
</dbReference>
<dbReference type="SUPFAM" id="SSF46689">
    <property type="entry name" value="Homeodomain-like"/>
    <property type="match status" value="1"/>
</dbReference>
<organism evidence="4 5">
    <name type="scientific">Dendrothele bispora (strain CBS 962.96)</name>
    <dbReference type="NCBI Taxonomy" id="1314807"/>
    <lineage>
        <taxon>Eukaryota</taxon>
        <taxon>Fungi</taxon>
        <taxon>Dikarya</taxon>
        <taxon>Basidiomycota</taxon>
        <taxon>Agaricomycotina</taxon>
        <taxon>Agaricomycetes</taxon>
        <taxon>Agaricomycetidae</taxon>
        <taxon>Agaricales</taxon>
        <taxon>Agaricales incertae sedis</taxon>
        <taxon>Dendrothele</taxon>
    </lineage>
</organism>
<evidence type="ECO:0000256" key="2">
    <source>
        <dbReference type="ARBA" id="ARBA00023242"/>
    </source>
</evidence>
<name>A0A4S8L7C2_DENBC</name>
<dbReference type="Gene3D" id="1.10.10.60">
    <property type="entry name" value="Homeodomain-like"/>
    <property type="match status" value="1"/>
</dbReference>
<keyword evidence="1" id="KW-0238">DNA-binding</keyword>
<evidence type="ECO:0000259" key="3">
    <source>
        <dbReference type="PROSITE" id="PS51253"/>
    </source>
</evidence>
<dbReference type="Pfam" id="PF05225">
    <property type="entry name" value="HTH_psq"/>
    <property type="match status" value="1"/>
</dbReference>